<name>A0A1H2SLL5_9BACL</name>
<proteinExistence type="predicted"/>
<dbReference type="PANTHER" id="PTHR36441:SF1">
    <property type="entry name" value="DUF503 DOMAIN-CONTAINING PROTEIN"/>
    <property type="match status" value="1"/>
</dbReference>
<sequence length="98" mass="10807">MHANQLVVGVLECRCRVLGSRSLKEKRSAVKSGIERIRQRFNLSAAEVGAQDDRQIAMMAVGGVASDKRLLERELTLALNLLENIDGLEIIDADISFL</sequence>
<organism evidence="1 2">
    <name type="scientific">Marininema mesophilum</name>
    <dbReference type="NCBI Taxonomy" id="1048340"/>
    <lineage>
        <taxon>Bacteria</taxon>
        <taxon>Bacillati</taxon>
        <taxon>Bacillota</taxon>
        <taxon>Bacilli</taxon>
        <taxon>Bacillales</taxon>
        <taxon>Thermoactinomycetaceae</taxon>
        <taxon>Marininema</taxon>
    </lineage>
</organism>
<protein>
    <recommendedName>
        <fullName evidence="3">YlxP-like protein</fullName>
    </recommendedName>
</protein>
<dbReference type="AlphaFoldDB" id="A0A1H2SLL5"/>
<dbReference type="STRING" id="1048340.SAMN05444487_102249"/>
<evidence type="ECO:0000313" key="1">
    <source>
        <dbReference type="EMBL" id="SDW32512.1"/>
    </source>
</evidence>
<dbReference type="InterPro" id="IPR036746">
    <property type="entry name" value="TT1725-like_sf"/>
</dbReference>
<accession>A0A1H2SLL5</accession>
<gene>
    <name evidence="1" type="ORF">SAMN05444487_102249</name>
</gene>
<reference evidence="1 2" key="1">
    <citation type="submission" date="2016-10" db="EMBL/GenBank/DDBJ databases">
        <authorList>
            <person name="de Groot N.N."/>
        </authorList>
    </citation>
    <scope>NUCLEOTIDE SEQUENCE [LARGE SCALE GENOMIC DNA]</scope>
    <source>
        <strain evidence="1 2">DSM 45610</strain>
    </source>
</reference>
<evidence type="ECO:0008006" key="3">
    <source>
        <dbReference type="Google" id="ProtNLM"/>
    </source>
</evidence>
<dbReference type="Pfam" id="PF04456">
    <property type="entry name" value="DUF503"/>
    <property type="match status" value="1"/>
</dbReference>
<dbReference type="InterPro" id="IPR007546">
    <property type="entry name" value="DUF503"/>
</dbReference>
<dbReference type="SUPFAM" id="SSF103007">
    <property type="entry name" value="Hypothetical protein TT1725"/>
    <property type="match status" value="1"/>
</dbReference>
<keyword evidence="2" id="KW-1185">Reference proteome</keyword>
<evidence type="ECO:0000313" key="2">
    <source>
        <dbReference type="Proteomes" id="UP000198534"/>
    </source>
</evidence>
<dbReference type="Gene3D" id="3.30.70.1120">
    <property type="entry name" value="TT1725-like"/>
    <property type="match status" value="1"/>
</dbReference>
<dbReference type="PANTHER" id="PTHR36441">
    <property type="entry name" value="HYPOTHETICAL CYTOSOLIC PROTEIN"/>
    <property type="match status" value="1"/>
</dbReference>
<dbReference type="EMBL" id="FNNQ01000002">
    <property type="protein sequence ID" value="SDW32512.1"/>
    <property type="molecule type" value="Genomic_DNA"/>
</dbReference>
<dbReference type="Proteomes" id="UP000198534">
    <property type="component" value="Unassembled WGS sequence"/>
</dbReference>